<proteinExistence type="predicted"/>
<sequence length="310" mass="34321">MATPPTRKRHTCHKCGSPMAGHKRPNRGPPVCPTPRGGSPSDDITPRATPSLFERIQGPHRNVTPTLLSRMEGPSRMPIPSPLRRRDAVSHIGPIGRHRSPSWAAPEVIHVDDDDDGDYRDTPFSWVTDETYDCETEIADEEYDEEGDHEPEEFDAEEEDDDDNSSQTSKSSSATASTSASVRMTRAFSEMLRDSTPLASFFSTPTNRIPEVTNLAKRGGMHAGVVRNPNRGQHRVRNGQLQRENTHWVVMGSNQEAVEHIVRLDGQDYETRAMVGAYPQDHRIRSTFLDVLVAGAMGGLAVWYALGSIG</sequence>
<feature type="region of interest" description="Disordered" evidence="1">
    <location>
        <begin position="62"/>
        <end position="86"/>
    </location>
</feature>
<dbReference type="OrthoDB" id="3252109at2759"/>
<organism evidence="3 4">
    <name type="scientific">Ceriporiopsis subvermispora (strain B)</name>
    <name type="common">White-rot fungus</name>
    <name type="synonym">Gelatoporia subvermispora</name>
    <dbReference type="NCBI Taxonomy" id="914234"/>
    <lineage>
        <taxon>Eukaryota</taxon>
        <taxon>Fungi</taxon>
        <taxon>Dikarya</taxon>
        <taxon>Basidiomycota</taxon>
        <taxon>Agaricomycotina</taxon>
        <taxon>Agaricomycetes</taxon>
        <taxon>Polyporales</taxon>
        <taxon>Gelatoporiaceae</taxon>
        <taxon>Gelatoporia</taxon>
    </lineage>
</organism>
<name>M2RNW9_CERS8</name>
<feature type="transmembrane region" description="Helical" evidence="2">
    <location>
        <begin position="288"/>
        <end position="306"/>
    </location>
</feature>
<keyword evidence="2" id="KW-1133">Transmembrane helix</keyword>
<dbReference type="HOGENOM" id="CLU_072841_0_0_1"/>
<feature type="compositionally biased region" description="Low complexity" evidence="1">
    <location>
        <begin position="165"/>
        <end position="181"/>
    </location>
</feature>
<keyword evidence="2" id="KW-0812">Transmembrane</keyword>
<feature type="compositionally biased region" description="Basic residues" evidence="1">
    <location>
        <begin position="1"/>
        <end position="13"/>
    </location>
</feature>
<accession>M2RNW9</accession>
<dbReference type="Proteomes" id="UP000016930">
    <property type="component" value="Unassembled WGS sequence"/>
</dbReference>
<feature type="region of interest" description="Disordered" evidence="1">
    <location>
        <begin position="141"/>
        <end position="181"/>
    </location>
</feature>
<protein>
    <submittedName>
        <fullName evidence="3">Uncharacterized protein</fullName>
    </submittedName>
</protein>
<dbReference type="AlphaFoldDB" id="M2RNW9"/>
<dbReference type="EMBL" id="KB445792">
    <property type="protein sequence ID" value="EMD40541.1"/>
    <property type="molecule type" value="Genomic_DNA"/>
</dbReference>
<keyword evidence="4" id="KW-1185">Reference proteome</keyword>
<evidence type="ECO:0000256" key="2">
    <source>
        <dbReference type="SAM" id="Phobius"/>
    </source>
</evidence>
<gene>
    <name evidence="3" type="ORF">CERSUDRAFT_111141</name>
</gene>
<reference evidence="3 4" key="1">
    <citation type="journal article" date="2012" name="Proc. Natl. Acad. Sci. U.S.A.">
        <title>Comparative genomics of Ceriporiopsis subvermispora and Phanerochaete chrysosporium provide insight into selective ligninolysis.</title>
        <authorList>
            <person name="Fernandez-Fueyo E."/>
            <person name="Ruiz-Duenas F.J."/>
            <person name="Ferreira P."/>
            <person name="Floudas D."/>
            <person name="Hibbett D.S."/>
            <person name="Canessa P."/>
            <person name="Larrondo L.F."/>
            <person name="James T.Y."/>
            <person name="Seelenfreund D."/>
            <person name="Lobos S."/>
            <person name="Polanco R."/>
            <person name="Tello M."/>
            <person name="Honda Y."/>
            <person name="Watanabe T."/>
            <person name="Watanabe T."/>
            <person name="Ryu J.S."/>
            <person name="Kubicek C.P."/>
            <person name="Schmoll M."/>
            <person name="Gaskell J."/>
            <person name="Hammel K.E."/>
            <person name="St John F.J."/>
            <person name="Vanden Wymelenberg A."/>
            <person name="Sabat G."/>
            <person name="Splinter BonDurant S."/>
            <person name="Syed K."/>
            <person name="Yadav J.S."/>
            <person name="Doddapaneni H."/>
            <person name="Subramanian V."/>
            <person name="Lavin J.L."/>
            <person name="Oguiza J.A."/>
            <person name="Perez G."/>
            <person name="Pisabarro A.G."/>
            <person name="Ramirez L."/>
            <person name="Santoyo F."/>
            <person name="Master E."/>
            <person name="Coutinho P.M."/>
            <person name="Henrissat B."/>
            <person name="Lombard V."/>
            <person name="Magnuson J.K."/>
            <person name="Kuees U."/>
            <person name="Hori C."/>
            <person name="Igarashi K."/>
            <person name="Samejima M."/>
            <person name="Held B.W."/>
            <person name="Barry K.W."/>
            <person name="LaButti K.M."/>
            <person name="Lapidus A."/>
            <person name="Lindquist E.A."/>
            <person name="Lucas S.M."/>
            <person name="Riley R."/>
            <person name="Salamov A.A."/>
            <person name="Hoffmeister D."/>
            <person name="Schwenk D."/>
            <person name="Hadar Y."/>
            <person name="Yarden O."/>
            <person name="de Vries R.P."/>
            <person name="Wiebenga A."/>
            <person name="Stenlid J."/>
            <person name="Eastwood D."/>
            <person name="Grigoriev I.V."/>
            <person name="Berka R.M."/>
            <person name="Blanchette R.A."/>
            <person name="Kersten P."/>
            <person name="Martinez A.T."/>
            <person name="Vicuna R."/>
            <person name="Cullen D."/>
        </authorList>
    </citation>
    <scope>NUCLEOTIDE SEQUENCE [LARGE SCALE GENOMIC DNA]</scope>
    <source>
        <strain evidence="3 4">B</strain>
    </source>
</reference>
<keyword evidence="2" id="KW-0472">Membrane</keyword>
<evidence type="ECO:0000313" key="3">
    <source>
        <dbReference type="EMBL" id="EMD40541.1"/>
    </source>
</evidence>
<evidence type="ECO:0000256" key="1">
    <source>
        <dbReference type="SAM" id="MobiDB-lite"/>
    </source>
</evidence>
<feature type="region of interest" description="Disordered" evidence="1">
    <location>
        <begin position="1"/>
        <end position="48"/>
    </location>
</feature>
<evidence type="ECO:0000313" key="4">
    <source>
        <dbReference type="Proteomes" id="UP000016930"/>
    </source>
</evidence>
<feature type="compositionally biased region" description="Acidic residues" evidence="1">
    <location>
        <begin position="141"/>
        <end position="164"/>
    </location>
</feature>